<proteinExistence type="predicted"/>
<comment type="caution">
    <text evidence="2">The sequence shown here is derived from an EMBL/GenBank/DDBJ whole genome shotgun (WGS) entry which is preliminary data.</text>
</comment>
<reference evidence="2" key="1">
    <citation type="journal article" date="2015" name="Nature">
        <title>Complex archaea that bridge the gap between prokaryotes and eukaryotes.</title>
        <authorList>
            <person name="Spang A."/>
            <person name="Saw J.H."/>
            <person name="Jorgensen S.L."/>
            <person name="Zaremba-Niedzwiedzka K."/>
            <person name="Martijn J."/>
            <person name="Lind A.E."/>
            <person name="van Eijk R."/>
            <person name="Schleper C."/>
            <person name="Guy L."/>
            <person name="Ettema T.J."/>
        </authorList>
    </citation>
    <scope>NUCLEOTIDE SEQUENCE</scope>
</reference>
<feature type="non-terminal residue" evidence="2">
    <location>
        <position position="63"/>
    </location>
</feature>
<sequence>MKNIKDISYIVWDLETTGFVAPQCKILEIGCFIVINGEIERKHWVLDNKVEIPEKIVEITGIT</sequence>
<dbReference type="SUPFAM" id="SSF53098">
    <property type="entry name" value="Ribonuclease H-like"/>
    <property type="match status" value="1"/>
</dbReference>
<gene>
    <name evidence="2" type="ORF">LCGC14_3090570</name>
</gene>
<evidence type="ECO:0000259" key="1">
    <source>
        <dbReference type="Pfam" id="PF00929"/>
    </source>
</evidence>
<dbReference type="Pfam" id="PF00929">
    <property type="entry name" value="RNase_T"/>
    <property type="match status" value="1"/>
</dbReference>
<dbReference type="Gene3D" id="3.30.420.10">
    <property type="entry name" value="Ribonuclease H-like superfamily/Ribonuclease H"/>
    <property type="match status" value="1"/>
</dbReference>
<dbReference type="InterPro" id="IPR036397">
    <property type="entry name" value="RNaseH_sf"/>
</dbReference>
<dbReference type="InterPro" id="IPR012337">
    <property type="entry name" value="RNaseH-like_sf"/>
</dbReference>
<accession>A0A0F8Z181</accession>
<organism evidence="2">
    <name type="scientific">marine sediment metagenome</name>
    <dbReference type="NCBI Taxonomy" id="412755"/>
    <lineage>
        <taxon>unclassified sequences</taxon>
        <taxon>metagenomes</taxon>
        <taxon>ecological metagenomes</taxon>
    </lineage>
</organism>
<dbReference type="GO" id="GO:0003676">
    <property type="term" value="F:nucleic acid binding"/>
    <property type="evidence" value="ECO:0007669"/>
    <property type="project" value="InterPro"/>
</dbReference>
<evidence type="ECO:0000313" key="2">
    <source>
        <dbReference type="EMBL" id="KKK53856.1"/>
    </source>
</evidence>
<dbReference type="InterPro" id="IPR013520">
    <property type="entry name" value="Ribonucl_H"/>
</dbReference>
<dbReference type="AlphaFoldDB" id="A0A0F8Z181"/>
<dbReference type="EMBL" id="LAZR01066295">
    <property type="protein sequence ID" value="KKK53856.1"/>
    <property type="molecule type" value="Genomic_DNA"/>
</dbReference>
<name>A0A0F8Z181_9ZZZZ</name>
<protein>
    <recommendedName>
        <fullName evidence="1">Exonuclease domain-containing protein</fullName>
    </recommendedName>
</protein>
<feature type="domain" description="Exonuclease" evidence="1">
    <location>
        <begin position="10"/>
        <end position="63"/>
    </location>
</feature>